<dbReference type="InterPro" id="IPR007050">
    <property type="entry name" value="HTH_bacterioopsin"/>
</dbReference>
<proteinExistence type="predicted"/>
<dbReference type="AlphaFoldDB" id="A0A7D5P1G5"/>
<keyword evidence="6" id="KW-1185">Reference proteome</keyword>
<dbReference type="RefSeq" id="WP_179908233.1">
    <property type="nucleotide sequence ID" value="NZ_CP058910.1"/>
</dbReference>
<dbReference type="OrthoDB" id="202021at2157"/>
<organism evidence="5 6">
    <name type="scientific">Halosimplex rubrum</name>
    <dbReference type="NCBI Taxonomy" id="869889"/>
    <lineage>
        <taxon>Archaea</taxon>
        <taxon>Methanobacteriati</taxon>
        <taxon>Methanobacteriota</taxon>
        <taxon>Stenosarchaea group</taxon>
        <taxon>Halobacteria</taxon>
        <taxon>Halobacteriales</taxon>
        <taxon>Haloarculaceae</taxon>
        <taxon>Halosimplex</taxon>
    </lineage>
</organism>
<sequence length="205" mass="22933">MSFIAEFCVEIPPLSQASTAVPEMQFSGQDIVLEANRPRKFIFTALGTQFDDFENGLEADPTVVEYTRLTKSEETAHYVVTYDTAATSPDTYSVAVEHDISYHDIKLQDGEYTVRARVPDRSSLVKLREHCQENGIPFRLERIYQETGSNFGTHGLTDAQQEAVKLAYENGYFDSPRQSSLKQIADEIGISPQAVGRVAKSSRVQ</sequence>
<accession>A0A7D5P1G5</accession>
<dbReference type="KEGG" id="hrr:HZS55_13810"/>
<protein>
    <submittedName>
        <fullName evidence="5">Helix-turn-helix domain-containing protein</fullName>
    </submittedName>
</protein>
<evidence type="ECO:0000259" key="4">
    <source>
        <dbReference type="Pfam" id="PF15915"/>
    </source>
</evidence>
<dbReference type="PANTHER" id="PTHR34236:SF1">
    <property type="entry name" value="DIMETHYL SULFOXIDE REDUCTASE TRANSCRIPTIONAL ACTIVATOR"/>
    <property type="match status" value="1"/>
</dbReference>
<dbReference type="Pfam" id="PF04967">
    <property type="entry name" value="HTH_10"/>
    <property type="match status" value="1"/>
</dbReference>
<dbReference type="EMBL" id="CP058910">
    <property type="protein sequence ID" value="QLH78317.1"/>
    <property type="molecule type" value="Genomic_DNA"/>
</dbReference>
<dbReference type="Proteomes" id="UP000509667">
    <property type="component" value="Chromosome"/>
</dbReference>
<name>A0A7D5P1G5_9EURY</name>
<evidence type="ECO:0000256" key="2">
    <source>
        <dbReference type="ARBA" id="ARBA00023163"/>
    </source>
</evidence>
<dbReference type="PANTHER" id="PTHR34236">
    <property type="entry name" value="DIMETHYL SULFOXIDE REDUCTASE TRANSCRIPTIONAL ACTIVATOR"/>
    <property type="match status" value="1"/>
</dbReference>
<feature type="domain" description="HTH bat-type" evidence="3">
    <location>
        <begin position="156"/>
        <end position="195"/>
    </location>
</feature>
<keyword evidence="1" id="KW-0805">Transcription regulation</keyword>
<evidence type="ECO:0000259" key="3">
    <source>
        <dbReference type="Pfam" id="PF04967"/>
    </source>
</evidence>
<gene>
    <name evidence="5" type="ORF">HZS55_13810</name>
</gene>
<dbReference type="Pfam" id="PF15915">
    <property type="entry name" value="BAT"/>
    <property type="match status" value="1"/>
</dbReference>
<reference evidence="5 6" key="1">
    <citation type="submission" date="2020-07" db="EMBL/GenBank/DDBJ databases">
        <title>Halosimplex pelagicum sp. nov. and Halosimplex rubrum sp. nov., isolated from salted brown alga Laminaria, and emended description of the genus Halosimplex.</title>
        <authorList>
            <person name="Cui H."/>
        </authorList>
    </citation>
    <scope>NUCLEOTIDE SEQUENCE [LARGE SCALE GENOMIC DNA]</scope>
    <source>
        <strain evidence="5 6">R27</strain>
    </source>
</reference>
<dbReference type="GeneID" id="56078959"/>
<keyword evidence="2" id="KW-0804">Transcription</keyword>
<feature type="domain" description="Bacterioopsin transcriptional activator GAF and HTH associated" evidence="4">
    <location>
        <begin position="43"/>
        <end position="135"/>
    </location>
</feature>
<evidence type="ECO:0000313" key="5">
    <source>
        <dbReference type="EMBL" id="QLH78317.1"/>
    </source>
</evidence>
<evidence type="ECO:0000256" key="1">
    <source>
        <dbReference type="ARBA" id="ARBA00023015"/>
    </source>
</evidence>
<dbReference type="InterPro" id="IPR031803">
    <property type="entry name" value="BAT_GAF/HTH-assoc"/>
</dbReference>
<evidence type="ECO:0000313" key="6">
    <source>
        <dbReference type="Proteomes" id="UP000509667"/>
    </source>
</evidence>